<sequence length="149" mass="15852">MAEKLNRTEVAARAIIHPEAAIAAPNARHAAVVDRSFELPGALYAATVGLFLAYLGVMCLGFGDPGLALPMAIFVLFIVAGFGLPALWVRMKPENAQHALSWGRFMREGIATETGRLEAKAAMVQVLILPALIFLWGVATVTIAAIVRG</sequence>
<name>A0AAJ6BNM1_9SPHN</name>
<evidence type="ECO:0000256" key="1">
    <source>
        <dbReference type="SAM" id="Phobius"/>
    </source>
</evidence>
<keyword evidence="1" id="KW-0812">Transmembrane</keyword>
<keyword evidence="1" id="KW-1133">Transmembrane helix</keyword>
<proteinExistence type="predicted"/>
<dbReference type="KEGG" id="acob:P0Y56_04425"/>
<keyword evidence="1" id="KW-0472">Membrane</keyword>
<reference evidence="2" key="1">
    <citation type="submission" date="2023-03" db="EMBL/GenBank/DDBJ databases">
        <title>Andean soil-derived lignocellulolytic bacterial consortium as a source of novel taxa and putative plastic-active enzymes.</title>
        <authorList>
            <person name="Diaz-Garcia L."/>
            <person name="Chuvochina M."/>
            <person name="Feuerriegel G."/>
            <person name="Bunk B."/>
            <person name="Sproer C."/>
            <person name="Streit W.R."/>
            <person name="Rodriguez L.M."/>
            <person name="Overmann J."/>
            <person name="Jimenez D.J."/>
        </authorList>
    </citation>
    <scope>NUCLEOTIDE SEQUENCE</scope>
    <source>
        <strain evidence="2">MAG 26</strain>
    </source>
</reference>
<dbReference type="EMBL" id="CP119316">
    <property type="protein sequence ID" value="WEK47544.1"/>
    <property type="molecule type" value="Genomic_DNA"/>
</dbReference>
<feature type="transmembrane region" description="Helical" evidence="1">
    <location>
        <begin position="126"/>
        <end position="147"/>
    </location>
</feature>
<organism evidence="2 3">
    <name type="scientific">Candidatus Andeanibacterium colombiense</name>
    <dbReference type="NCBI Taxonomy" id="3121345"/>
    <lineage>
        <taxon>Bacteria</taxon>
        <taxon>Pseudomonadati</taxon>
        <taxon>Pseudomonadota</taxon>
        <taxon>Alphaproteobacteria</taxon>
        <taxon>Sphingomonadales</taxon>
        <taxon>Sphingomonadaceae</taxon>
        <taxon>Candidatus Andeanibacterium</taxon>
    </lineage>
</organism>
<dbReference type="Proteomes" id="UP001218362">
    <property type="component" value="Chromosome"/>
</dbReference>
<protein>
    <submittedName>
        <fullName evidence="2">Uncharacterized protein</fullName>
    </submittedName>
</protein>
<gene>
    <name evidence="2" type="ORF">P0Y56_04425</name>
</gene>
<evidence type="ECO:0000313" key="3">
    <source>
        <dbReference type="Proteomes" id="UP001218362"/>
    </source>
</evidence>
<feature type="transmembrane region" description="Helical" evidence="1">
    <location>
        <begin position="69"/>
        <end position="89"/>
    </location>
</feature>
<feature type="transmembrane region" description="Helical" evidence="1">
    <location>
        <begin position="42"/>
        <end position="63"/>
    </location>
</feature>
<dbReference type="AlphaFoldDB" id="A0AAJ6BNM1"/>
<evidence type="ECO:0000313" key="2">
    <source>
        <dbReference type="EMBL" id="WEK47544.1"/>
    </source>
</evidence>
<accession>A0AAJ6BNM1</accession>